<dbReference type="STRING" id="277988.SAMN05216170_0329"/>
<reference evidence="4 6" key="3">
    <citation type="submission" date="2016-10" db="EMBL/GenBank/DDBJ databases">
        <authorList>
            <person name="de Groot N.N."/>
        </authorList>
    </citation>
    <scope>NUCLEOTIDE SEQUENCE [LARGE SCALE GENOMIC DNA]</scope>
    <source>
        <strain evidence="4 6">OGL-20</strain>
    </source>
</reference>
<evidence type="ECO:0000313" key="7">
    <source>
        <dbReference type="Proteomes" id="UP000250136"/>
    </source>
</evidence>
<dbReference type="PATRIC" id="fig|277988.4.peg.1442"/>
<dbReference type="Gene3D" id="2.30.110.10">
    <property type="entry name" value="Electron Transport, Fmn-binding Protein, Chain A"/>
    <property type="match status" value="1"/>
</dbReference>
<evidence type="ECO:0000313" key="3">
    <source>
        <dbReference type="EMBL" id="KQH82310.1"/>
    </source>
</evidence>
<dbReference type="EMBL" id="LIXN01000009">
    <property type="protein sequence ID" value="KQH82310.1"/>
    <property type="molecule type" value="Genomic_DNA"/>
</dbReference>
<dbReference type="EMBL" id="CP015105">
    <property type="protein sequence ID" value="ASJ12843.1"/>
    <property type="molecule type" value="Genomic_DNA"/>
</dbReference>
<dbReference type="EMBL" id="FOIW01000001">
    <property type="protein sequence ID" value="SEV84431.1"/>
    <property type="molecule type" value="Genomic_DNA"/>
</dbReference>
<evidence type="ECO:0000313" key="5">
    <source>
        <dbReference type="Proteomes" id="UP000051862"/>
    </source>
</evidence>
<dbReference type="Gene3D" id="1.20.58.290">
    <property type="entry name" value="Hypothetical membrane protein ta0354_69_121"/>
    <property type="match status" value="1"/>
</dbReference>
<dbReference type="PIRSF" id="PIRSF018747">
    <property type="entry name" value="UCP018747"/>
    <property type="match status" value="1"/>
</dbReference>
<organism evidence="3 5">
    <name type="scientific">Thermococcus thioreducens</name>
    <dbReference type="NCBI Taxonomy" id="277988"/>
    <lineage>
        <taxon>Archaea</taxon>
        <taxon>Methanobacteriati</taxon>
        <taxon>Methanobacteriota</taxon>
        <taxon>Thermococci</taxon>
        <taxon>Thermococcales</taxon>
        <taxon>Thermococcaceae</taxon>
        <taxon>Thermococcus</taxon>
    </lineage>
</organism>
<evidence type="ECO:0000313" key="2">
    <source>
        <dbReference type="EMBL" id="ASJ12843.1"/>
    </source>
</evidence>
<dbReference type="InterPro" id="IPR016733">
    <property type="entry name" value="UCP018747"/>
</dbReference>
<dbReference type="RefSeq" id="WP_055429541.1">
    <property type="nucleotide sequence ID" value="NZ_CP015105.1"/>
</dbReference>
<evidence type="ECO:0000259" key="1">
    <source>
        <dbReference type="Pfam" id="PF04289"/>
    </source>
</evidence>
<dbReference type="OrthoDB" id="146030at2157"/>
<name>A0A0Q2REA5_9EURY</name>
<evidence type="ECO:0000313" key="4">
    <source>
        <dbReference type="EMBL" id="SEV84431.1"/>
    </source>
</evidence>
<dbReference type="InterPro" id="IPR007386">
    <property type="entry name" value="DUF447_N"/>
</dbReference>
<dbReference type="Proteomes" id="UP000250136">
    <property type="component" value="Chromosome"/>
</dbReference>
<proteinExistence type="predicted"/>
<dbReference type="Proteomes" id="UP000051862">
    <property type="component" value="Unassembled WGS sequence"/>
</dbReference>
<keyword evidence="7" id="KW-1185">Reference proteome</keyword>
<dbReference type="Pfam" id="PF04289">
    <property type="entry name" value="DUF447_N"/>
    <property type="match status" value="1"/>
</dbReference>
<dbReference type="SUPFAM" id="SSF50475">
    <property type="entry name" value="FMN-binding split barrel"/>
    <property type="match status" value="1"/>
</dbReference>
<dbReference type="KEGG" id="ttd:A3L14_08080"/>
<gene>
    <name evidence="2" type="ORF">A3L14_08080</name>
    <name evidence="3" type="ORF">AMR53_06840</name>
    <name evidence="4" type="ORF">SAMN05216170_0329</name>
</gene>
<dbReference type="AlphaFoldDB" id="A0A0Q2REA5"/>
<dbReference type="Proteomes" id="UP000182125">
    <property type="component" value="Unassembled WGS sequence"/>
</dbReference>
<dbReference type="GeneID" id="33334374"/>
<reference evidence="3 5" key="1">
    <citation type="submission" date="2015-08" db="EMBL/GenBank/DDBJ databases">
        <title>Thermococcus thioreducens DSM 14981 genome sequencing.</title>
        <authorList>
            <person name="Hong S.-J."/>
            <person name="Kim M.-C."/>
            <person name="Shin J.-H."/>
        </authorList>
    </citation>
    <scope>NUCLEOTIDE SEQUENCE [LARGE SCALE GENOMIC DNA]</scope>
    <source>
        <strain evidence="3 5">DSM 14981</strain>
    </source>
</reference>
<protein>
    <recommendedName>
        <fullName evidence="1">DUF447 domain-containing protein</fullName>
    </recommendedName>
</protein>
<evidence type="ECO:0000313" key="6">
    <source>
        <dbReference type="Proteomes" id="UP000182125"/>
    </source>
</evidence>
<dbReference type="InterPro" id="IPR012349">
    <property type="entry name" value="Split_barrel_FMN-bd"/>
</dbReference>
<accession>A0A0Q2REA5</accession>
<reference evidence="2 7" key="2">
    <citation type="submission" date="2016-04" db="EMBL/GenBank/DDBJ databases">
        <title>Complete genome sequence of Thermococcus thioreducens type strain OGL-20P.</title>
        <authorList>
            <person name="Oger P.M."/>
        </authorList>
    </citation>
    <scope>NUCLEOTIDE SEQUENCE [LARGE SCALE GENOMIC DNA]</scope>
    <source>
        <strain evidence="2 7">OGL-20P</strain>
    </source>
</reference>
<feature type="domain" description="DUF447" evidence="1">
    <location>
        <begin position="13"/>
        <end position="120"/>
    </location>
</feature>
<sequence length="210" mass="23567">MELIGFFNEGQVYEVLLVTRSNVTPVGVVRKGNRLFFKLFGGKSREDIQDHPRASIQVTNDAELIVKLALNFPVQTEFKESDGYRWIAGLPGVYGRVEFMEEPHNDELGSATVLECSLTPEGEIDGTLPPRPISRADFHLIEMAVHLTRLLVAVRKGKLDVAKRLHDDVMLNYLMYKRFGGRSEVAKRMVETAEASFGQNSTETPAKESL</sequence>